<organism evidence="1 2">
    <name type="scientific">Sphingomonas endophytica</name>
    <dbReference type="NCBI Taxonomy" id="869719"/>
    <lineage>
        <taxon>Bacteria</taxon>
        <taxon>Pseudomonadati</taxon>
        <taxon>Pseudomonadota</taxon>
        <taxon>Alphaproteobacteria</taxon>
        <taxon>Sphingomonadales</taxon>
        <taxon>Sphingomonadaceae</taxon>
        <taxon>Sphingomonas</taxon>
    </lineage>
</organism>
<evidence type="ECO:0008006" key="3">
    <source>
        <dbReference type="Google" id="ProtNLM"/>
    </source>
</evidence>
<gene>
    <name evidence="1" type="ORF">F4693_003249</name>
</gene>
<comment type="caution">
    <text evidence="1">The sequence shown here is derived from an EMBL/GenBank/DDBJ whole genome shotgun (WGS) entry which is preliminary data.</text>
</comment>
<accession>A0A7X0JEU2</accession>
<name>A0A7X0JEU2_9SPHN</name>
<dbReference type="EMBL" id="JACHBT010000020">
    <property type="protein sequence ID" value="MBB6506249.1"/>
    <property type="molecule type" value="Genomic_DNA"/>
</dbReference>
<proteinExistence type="predicted"/>
<sequence>MQRFSTLLTRGHDAVAAEMLRERVLFSQLLHRHRIDEDHETGRRLPGTPLAAALAADMQALLAEYSAHVRTWPPSRIPGEWDDYSKAVLKLQQRMRMRLAWEERELFPHLSAA</sequence>
<dbReference type="Proteomes" id="UP000522313">
    <property type="component" value="Unassembled WGS sequence"/>
</dbReference>
<protein>
    <recommendedName>
        <fullName evidence="3">Hemerythrin-like domain-containing protein</fullName>
    </recommendedName>
</protein>
<reference evidence="1 2" key="1">
    <citation type="submission" date="2020-08" db="EMBL/GenBank/DDBJ databases">
        <title>The Agave Microbiome: Exploring the role of microbial communities in plant adaptations to desert environments.</title>
        <authorList>
            <person name="Partida-Martinez L.P."/>
        </authorList>
    </citation>
    <scope>NUCLEOTIDE SEQUENCE [LARGE SCALE GENOMIC DNA]</scope>
    <source>
        <strain evidence="1 2">AS3.13</strain>
    </source>
</reference>
<evidence type="ECO:0000313" key="1">
    <source>
        <dbReference type="EMBL" id="MBB6506249.1"/>
    </source>
</evidence>
<dbReference type="RefSeq" id="WP_184507726.1">
    <property type="nucleotide sequence ID" value="NZ_JACHBT010000020.1"/>
</dbReference>
<reference evidence="1 2" key="2">
    <citation type="submission" date="2020-08" db="EMBL/GenBank/DDBJ databases">
        <authorList>
            <person name="Partida-Martinez L."/>
            <person name="Huntemann M."/>
            <person name="Clum A."/>
            <person name="Wang J."/>
            <person name="Palaniappan K."/>
            <person name="Ritter S."/>
            <person name="Chen I.-M."/>
            <person name="Stamatis D."/>
            <person name="Reddy T."/>
            <person name="O'Malley R."/>
            <person name="Daum C."/>
            <person name="Shapiro N."/>
            <person name="Ivanova N."/>
            <person name="Kyrpides N."/>
            <person name="Woyke T."/>
        </authorList>
    </citation>
    <scope>NUCLEOTIDE SEQUENCE [LARGE SCALE GENOMIC DNA]</scope>
    <source>
        <strain evidence="1 2">AS3.13</strain>
    </source>
</reference>
<evidence type="ECO:0000313" key="2">
    <source>
        <dbReference type="Proteomes" id="UP000522313"/>
    </source>
</evidence>
<dbReference type="AlphaFoldDB" id="A0A7X0JEU2"/>